<organism evidence="2 9">
    <name type="scientific">Anaerobutyricum hallii</name>
    <dbReference type="NCBI Taxonomy" id="39488"/>
    <lineage>
        <taxon>Bacteria</taxon>
        <taxon>Bacillati</taxon>
        <taxon>Bacillota</taxon>
        <taxon>Clostridia</taxon>
        <taxon>Lachnospirales</taxon>
        <taxon>Lachnospiraceae</taxon>
        <taxon>Anaerobutyricum</taxon>
    </lineage>
</organism>
<dbReference type="EMBL" id="CYYC01000013">
    <property type="protein sequence ID" value="CUM96144.1"/>
    <property type="molecule type" value="Genomic_DNA"/>
</dbReference>
<evidence type="ECO:0000313" key="8">
    <source>
        <dbReference type="Proteomes" id="UP000095390"/>
    </source>
</evidence>
<dbReference type="AlphaFoldDB" id="A0A174D1Z2"/>
<reference evidence="8 9" key="1">
    <citation type="submission" date="2015-09" db="EMBL/GenBank/DDBJ databases">
        <authorList>
            <consortium name="Pathogen Informatics"/>
        </authorList>
    </citation>
    <scope>NUCLEOTIDE SEQUENCE [LARGE SCALE GENOMIC DNA]</scope>
    <source>
        <strain evidence="2 9">2789STDY5834835</strain>
        <strain evidence="1 8">2789STDY5834966</strain>
    </source>
</reference>
<dbReference type="PANTHER" id="PTHR34374:SF1">
    <property type="entry name" value="LARGE RIBOSOMAL RNA SUBUNIT ACCUMULATION PROTEIN YCED HOMOLOG 1, CHLOROPLASTIC"/>
    <property type="match status" value="1"/>
</dbReference>
<name>A0A174D1Z2_9FIRM</name>
<gene>
    <name evidence="6" type="ORF">DW068_07360</name>
    <name evidence="5" type="ORF">DW833_04780</name>
    <name evidence="4" type="ORF">DW972_03505</name>
    <name evidence="7" type="ORF">DWZ29_02205</name>
    <name evidence="3" type="ORF">DXD91_02025</name>
    <name evidence="2" type="ORF">ERS852450_01322</name>
    <name evidence="1" type="ORF">ERS852578_01350</name>
</gene>
<dbReference type="Proteomes" id="UP000095390">
    <property type="component" value="Unassembled WGS sequence"/>
</dbReference>
<keyword evidence="13" id="KW-1185">Reference proteome</keyword>
<protein>
    <submittedName>
        <fullName evidence="3">DUF177 domain-containing protein</fullName>
    </submittedName>
    <submittedName>
        <fullName evidence="2">Uncharacterized ACR, COG1399</fullName>
    </submittedName>
</protein>
<dbReference type="OrthoDB" id="9790372at2"/>
<evidence type="ECO:0000313" key="13">
    <source>
        <dbReference type="Proteomes" id="UP000284621"/>
    </source>
</evidence>
<dbReference type="EMBL" id="QSID01000004">
    <property type="protein sequence ID" value="RHC66456.1"/>
    <property type="molecule type" value="Genomic_DNA"/>
</dbReference>
<evidence type="ECO:0000313" key="9">
    <source>
        <dbReference type="Proteomes" id="UP000095679"/>
    </source>
</evidence>
<evidence type="ECO:0000313" key="14">
    <source>
        <dbReference type="Proteomes" id="UP000286561"/>
    </source>
</evidence>
<evidence type="ECO:0000313" key="2">
    <source>
        <dbReference type="EMBL" id="CUO18038.1"/>
    </source>
</evidence>
<dbReference type="PANTHER" id="PTHR34374">
    <property type="entry name" value="LARGE RIBOSOMAL RNA SUBUNIT ACCUMULATION PROTEIN YCED HOMOLOG 1, CHLOROPLASTIC"/>
    <property type="match status" value="1"/>
</dbReference>
<dbReference type="EMBL" id="CYZL01000009">
    <property type="protein sequence ID" value="CUO18038.1"/>
    <property type="molecule type" value="Genomic_DNA"/>
</dbReference>
<dbReference type="Proteomes" id="UP000283700">
    <property type="component" value="Unassembled WGS sequence"/>
</dbReference>
<proteinExistence type="predicted"/>
<reference evidence="10 11" key="2">
    <citation type="submission" date="2018-08" db="EMBL/GenBank/DDBJ databases">
        <title>A genome reference for cultivated species of the human gut microbiota.</title>
        <authorList>
            <person name="Zou Y."/>
            <person name="Xue W."/>
            <person name="Luo G."/>
        </authorList>
    </citation>
    <scope>NUCLEOTIDE SEQUENCE [LARGE SCALE GENOMIC DNA]</scope>
    <source>
        <strain evidence="7 12">AF31-17AC</strain>
        <strain evidence="6 11">AF45-14BH</strain>
        <strain evidence="5 13">AM34-3LB</strain>
        <strain evidence="4 14">AM48-23BH</strain>
        <strain evidence="3 10">TM10-1AC</strain>
    </source>
</reference>
<accession>A0A174D1Z2</accession>
<dbReference type="GeneID" id="75048627"/>
<dbReference type="Proteomes" id="UP000095679">
    <property type="component" value="Unassembled WGS sequence"/>
</dbReference>
<evidence type="ECO:0000313" key="5">
    <source>
        <dbReference type="EMBL" id="RHC66456.1"/>
    </source>
</evidence>
<evidence type="ECO:0000313" key="11">
    <source>
        <dbReference type="Proteomes" id="UP000283497"/>
    </source>
</evidence>
<sequence length="172" mass="19540">MKINISEILSNPSVIKNFKVEPDFEKLKLRRGSYPVSYKEPFLLTVSKAEDKLHVTGETTIRLIIPCDRCLEDVENTFHITIDRSVNPNTESDGIEDVDELSFIDGYMLDVDKLIMDEIVVALPTKVLCKEDCKGLCSICGTNLNNHTCDCHKESLDPRMAAIQDIFRDFNQ</sequence>
<dbReference type="Proteomes" id="UP000284621">
    <property type="component" value="Unassembled WGS sequence"/>
</dbReference>
<dbReference type="EMBL" id="QSOE01000007">
    <property type="protein sequence ID" value="RGI91767.1"/>
    <property type="molecule type" value="Genomic_DNA"/>
</dbReference>
<evidence type="ECO:0000313" key="10">
    <source>
        <dbReference type="Proteomes" id="UP000262524"/>
    </source>
</evidence>
<dbReference type="EMBL" id="QSEP01000010">
    <property type="protein sequence ID" value="RGZ85104.1"/>
    <property type="molecule type" value="Genomic_DNA"/>
</dbReference>
<evidence type="ECO:0000313" key="4">
    <source>
        <dbReference type="EMBL" id="RGZ85104.1"/>
    </source>
</evidence>
<evidence type="ECO:0000313" key="6">
    <source>
        <dbReference type="EMBL" id="RHK39611.1"/>
    </source>
</evidence>
<dbReference type="Proteomes" id="UP000286561">
    <property type="component" value="Unassembled WGS sequence"/>
</dbReference>
<dbReference type="Proteomes" id="UP000262524">
    <property type="component" value="Unassembled WGS sequence"/>
</dbReference>
<evidence type="ECO:0000313" key="1">
    <source>
        <dbReference type="EMBL" id="CUM96144.1"/>
    </source>
</evidence>
<dbReference type="Proteomes" id="UP000283497">
    <property type="component" value="Unassembled WGS sequence"/>
</dbReference>
<dbReference type="InterPro" id="IPR003772">
    <property type="entry name" value="YceD"/>
</dbReference>
<evidence type="ECO:0000313" key="3">
    <source>
        <dbReference type="EMBL" id="RGI91767.1"/>
    </source>
</evidence>
<evidence type="ECO:0000313" key="7">
    <source>
        <dbReference type="EMBL" id="RHN16969.1"/>
    </source>
</evidence>
<dbReference type="Pfam" id="PF02620">
    <property type="entry name" value="YceD"/>
    <property type="match status" value="1"/>
</dbReference>
<dbReference type="EMBL" id="QRQO01000004">
    <property type="protein sequence ID" value="RHN16969.1"/>
    <property type="molecule type" value="Genomic_DNA"/>
</dbReference>
<dbReference type="EMBL" id="QRNJ01000024">
    <property type="protein sequence ID" value="RHK39611.1"/>
    <property type="molecule type" value="Genomic_DNA"/>
</dbReference>
<dbReference type="RefSeq" id="WP_005346563.1">
    <property type="nucleotide sequence ID" value="NZ_BLYK01000001.1"/>
</dbReference>
<evidence type="ECO:0000313" key="12">
    <source>
        <dbReference type="Proteomes" id="UP000283700"/>
    </source>
</evidence>